<dbReference type="GO" id="GO:0005737">
    <property type="term" value="C:cytoplasm"/>
    <property type="evidence" value="ECO:0007669"/>
    <property type="project" value="TreeGrafter"/>
</dbReference>
<dbReference type="GeneID" id="108504040"/>
<sequence>MGDTGEGKMQIAPETPGRVAILNPFESPSDYYTLQEQIVSSPSVFKSTKSSSTPGKFRWSIDQLALINPVEIDSEDVRRQAMYLSHARIDKETEDRRQKAIEEFFTKRLIVPSPWTEHEGKQVSQFNSTKSIDLNNISPIGRQLSLQPGKSNAACQTVLSLPVDINLEKILGEYFRTEEFADQSQENLSSSSLRRKLFLEENGSVSACLSPSLHSPCSSQPLGVLCSIELSPVRCRSPLDTSSSGQFSSSPIQGGARAYSLGSITSPTFSEGSPARSGSPTFSPIAFHIRKTPLSDQRKFTFRSPDIPSSSNRMTPPSTRSPYIDGCSPIKNCSPMRLGACRGTAQYQTSVIRIPIAVETHDEDEEDKENASPAEARFPEMDNGINLCQEDSDTFAHGTHLVVATVSIAPDHSEACHQRLSSFQDIEGLKENNTVDMADAAEVSEENTWIKETIGNSNTPMTSFMTGITFSIESSRMCMSPLAESSAIPCDNSSIQVDSGYNTQTYGNSIMDTAGAENSCRENDVNTVVFQNKSQMLRTKECSVLSHKDNQLLRAKSPETQSCFQKAKSHTTIFGKNATCNISAWKHKNENQGQGFHKTVSPKNTCVQTDAPVHFGRNLRRCTKINWSQYITKRMVRPFFYQSKPLHFYFSLMFNSQYYYVAYRNNQNICINP</sequence>
<dbReference type="RefSeq" id="XP_017684110.1">
    <property type="nucleotide sequence ID" value="XM_017828621.1"/>
</dbReference>
<evidence type="ECO:0000256" key="4">
    <source>
        <dbReference type="ARBA" id="ARBA00022776"/>
    </source>
</evidence>
<evidence type="ECO:0000256" key="3">
    <source>
        <dbReference type="ARBA" id="ARBA00022618"/>
    </source>
</evidence>
<proteinExistence type="inferred from homology"/>
<comment type="similarity">
    <text evidence="1">Belongs to the BORA family.</text>
</comment>
<gene>
    <name evidence="8 9 10 11" type="primary">BORA</name>
</gene>
<dbReference type="RefSeq" id="XP_017684108.1">
    <property type="nucleotide sequence ID" value="XM_017828619.1"/>
</dbReference>
<dbReference type="InterPro" id="IPR023252">
    <property type="entry name" value="Aurora_borealis_protein"/>
</dbReference>
<dbReference type="GO" id="GO:0060236">
    <property type="term" value="P:regulation of mitotic spindle organization"/>
    <property type="evidence" value="ECO:0007669"/>
    <property type="project" value="TreeGrafter"/>
</dbReference>
<protein>
    <recommendedName>
        <fullName evidence="2">Protein aurora borealis</fullName>
    </recommendedName>
</protein>
<evidence type="ECO:0000256" key="6">
    <source>
        <dbReference type="SAM" id="MobiDB-lite"/>
    </source>
</evidence>
<evidence type="ECO:0000313" key="8">
    <source>
        <dbReference type="RefSeq" id="XP_017684107.1"/>
    </source>
</evidence>
<keyword evidence="5" id="KW-0131">Cell cycle</keyword>
<keyword evidence="7" id="KW-1185">Reference proteome</keyword>
<dbReference type="Pfam" id="PF15280">
    <property type="entry name" value="BORA_N"/>
    <property type="match status" value="1"/>
</dbReference>
<dbReference type="PANTHER" id="PTHR14728:SF2">
    <property type="entry name" value="PROTEIN AURORA BOREALIS"/>
    <property type="match status" value="1"/>
</dbReference>
<dbReference type="GO" id="GO:0005634">
    <property type="term" value="C:nucleus"/>
    <property type="evidence" value="ECO:0007669"/>
    <property type="project" value="TreeGrafter"/>
</dbReference>
<evidence type="ECO:0000313" key="9">
    <source>
        <dbReference type="RefSeq" id="XP_017684108.1"/>
    </source>
</evidence>
<evidence type="ECO:0000313" key="7">
    <source>
        <dbReference type="Proteomes" id="UP000504624"/>
    </source>
</evidence>
<feature type="region of interest" description="Disordered" evidence="6">
    <location>
        <begin position="300"/>
        <end position="321"/>
    </location>
</feature>
<dbReference type="GO" id="GO:0051301">
    <property type="term" value="P:cell division"/>
    <property type="evidence" value="ECO:0007669"/>
    <property type="project" value="UniProtKB-KW"/>
</dbReference>
<evidence type="ECO:0000313" key="10">
    <source>
        <dbReference type="RefSeq" id="XP_017684109.1"/>
    </source>
</evidence>
<dbReference type="PANTHER" id="PTHR14728">
    <property type="entry name" value="PROTEIN AURORA BOREALIS"/>
    <property type="match status" value="1"/>
</dbReference>
<dbReference type="Proteomes" id="UP000504624">
    <property type="component" value="Unplaced"/>
</dbReference>
<feature type="compositionally biased region" description="Polar residues" evidence="6">
    <location>
        <begin position="307"/>
        <end position="321"/>
    </location>
</feature>
<evidence type="ECO:0000313" key="11">
    <source>
        <dbReference type="RefSeq" id="XP_017684110.1"/>
    </source>
</evidence>
<organism evidence="7 11">
    <name type="scientific">Lepidothrix coronata</name>
    <name type="common">blue-crowned manakin</name>
    <dbReference type="NCBI Taxonomy" id="321398"/>
    <lineage>
        <taxon>Eukaryota</taxon>
        <taxon>Metazoa</taxon>
        <taxon>Chordata</taxon>
        <taxon>Craniata</taxon>
        <taxon>Vertebrata</taxon>
        <taxon>Euteleostomi</taxon>
        <taxon>Archelosauria</taxon>
        <taxon>Archosauria</taxon>
        <taxon>Dinosauria</taxon>
        <taxon>Saurischia</taxon>
        <taxon>Theropoda</taxon>
        <taxon>Coelurosauria</taxon>
        <taxon>Aves</taxon>
        <taxon>Neognathae</taxon>
        <taxon>Neoaves</taxon>
        <taxon>Telluraves</taxon>
        <taxon>Australaves</taxon>
        <taxon>Passeriformes</taxon>
        <taxon>Pipridae</taxon>
        <taxon>Lepidothrix</taxon>
    </lineage>
</organism>
<dbReference type="RefSeq" id="XP_017684107.1">
    <property type="nucleotide sequence ID" value="XM_017828618.1"/>
</dbReference>
<accession>A0A6J0IBP7</accession>
<keyword evidence="4" id="KW-0498">Mitosis</keyword>
<reference evidence="8 9" key="1">
    <citation type="submission" date="2025-04" db="UniProtKB">
        <authorList>
            <consortium name="RefSeq"/>
        </authorList>
    </citation>
    <scope>IDENTIFICATION</scope>
</reference>
<dbReference type="RefSeq" id="XP_017684109.1">
    <property type="nucleotide sequence ID" value="XM_017828620.1"/>
</dbReference>
<dbReference type="OrthoDB" id="10020858at2759"/>
<evidence type="ECO:0000256" key="1">
    <source>
        <dbReference type="ARBA" id="ARBA00010963"/>
    </source>
</evidence>
<dbReference type="CTD" id="79866"/>
<keyword evidence="3" id="KW-0132">Cell division</keyword>
<dbReference type="GO" id="GO:0019901">
    <property type="term" value="F:protein kinase binding"/>
    <property type="evidence" value="ECO:0007669"/>
    <property type="project" value="TreeGrafter"/>
</dbReference>
<name>A0A6J0IBP7_9PASS</name>
<dbReference type="PRINTS" id="PR02038">
    <property type="entry name" value="AURORABORA"/>
</dbReference>
<evidence type="ECO:0000256" key="2">
    <source>
        <dbReference type="ARBA" id="ARBA00020055"/>
    </source>
</evidence>
<evidence type="ECO:0000256" key="5">
    <source>
        <dbReference type="ARBA" id="ARBA00023306"/>
    </source>
</evidence>
<dbReference type="AlphaFoldDB" id="A0A6J0IBP7"/>
<dbReference type="GO" id="GO:0007088">
    <property type="term" value="P:regulation of mitotic nuclear division"/>
    <property type="evidence" value="ECO:0007669"/>
    <property type="project" value="TreeGrafter"/>
</dbReference>